<evidence type="ECO:0000256" key="2">
    <source>
        <dbReference type="ARBA" id="ARBA00001946"/>
    </source>
</evidence>
<name>A0A368TB74_9ACTN</name>
<dbReference type="OrthoDB" id="9803420at2"/>
<sequence length="265" mass="27910">MGTRGSGPPAARAGAPGAGAVPRSGLRRPPERSTLGSVPAKSSVIPPTYTLERELAAGGATLVAGVDEVGRGAWAGPVVVCAAVTDGSEPPEGLTDSKKLTPKRRLAMGDLVRPWVRDHAFGHATPAEIDEFGMTEALRRAAVRALEGLAARPDGVILDGKHDYLGAPWPVRTQIQADLTCVTVAAASVLAKVYRDALMAELDTDFPGYGFGSAAGYPSPAHRETLAELGPTPHHRMSWSYLDDLPKWRHLRRPRPGPGGQLSLL</sequence>
<keyword evidence="13 14" id="KW-0464">Manganese</keyword>
<feature type="binding site" evidence="14 15">
    <location>
        <position position="159"/>
    </location>
    <ligand>
        <name>a divalent metal cation</name>
        <dbReference type="ChEBI" id="CHEBI:60240"/>
    </ligand>
</feature>
<evidence type="ECO:0000313" key="20">
    <source>
        <dbReference type="Proteomes" id="UP000253318"/>
    </source>
</evidence>
<evidence type="ECO:0000256" key="4">
    <source>
        <dbReference type="ARBA" id="ARBA00004496"/>
    </source>
</evidence>
<dbReference type="EC" id="3.1.26.4" evidence="6 14"/>
<evidence type="ECO:0000256" key="17">
    <source>
        <dbReference type="SAM" id="MobiDB-lite"/>
    </source>
</evidence>
<comment type="function">
    <text evidence="3 14 16">Endonuclease that specifically degrades the RNA of RNA-DNA hybrids.</text>
</comment>
<evidence type="ECO:0000256" key="14">
    <source>
        <dbReference type="HAMAP-Rule" id="MF_00052"/>
    </source>
</evidence>
<keyword evidence="10 14" id="KW-0479">Metal-binding</keyword>
<organism evidence="19 20">
    <name type="scientific">Marinitenerispora sediminis</name>
    <dbReference type="NCBI Taxonomy" id="1931232"/>
    <lineage>
        <taxon>Bacteria</taxon>
        <taxon>Bacillati</taxon>
        <taxon>Actinomycetota</taxon>
        <taxon>Actinomycetes</taxon>
        <taxon>Streptosporangiales</taxon>
        <taxon>Nocardiopsidaceae</taxon>
        <taxon>Marinitenerispora</taxon>
    </lineage>
</organism>
<keyword evidence="8 14" id="KW-0963">Cytoplasm</keyword>
<comment type="cofactor">
    <cofactor evidence="14 15">
        <name>Mn(2+)</name>
        <dbReference type="ChEBI" id="CHEBI:29035"/>
    </cofactor>
    <cofactor evidence="14 15">
        <name>Mg(2+)</name>
        <dbReference type="ChEBI" id="CHEBI:18420"/>
    </cofactor>
    <text evidence="14 15">Manganese or magnesium. Binds 1 divalent metal ion per monomer in the absence of substrate. May bind a second metal ion after substrate binding.</text>
</comment>
<evidence type="ECO:0000256" key="8">
    <source>
        <dbReference type="ARBA" id="ARBA00022490"/>
    </source>
</evidence>
<accession>A0A368TB74</accession>
<comment type="cofactor">
    <cofactor evidence="2">
        <name>Mg(2+)</name>
        <dbReference type="ChEBI" id="CHEBI:18420"/>
    </cofactor>
</comment>
<dbReference type="InterPro" id="IPR036397">
    <property type="entry name" value="RNaseH_sf"/>
</dbReference>
<evidence type="ECO:0000256" key="3">
    <source>
        <dbReference type="ARBA" id="ARBA00004065"/>
    </source>
</evidence>
<dbReference type="GO" id="GO:0030145">
    <property type="term" value="F:manganese ion binding"/>
    <property type="evidence" value="ECO:0007669"/>
    <property type="project" value="UniProtKB-UniRule"/>
</dbReference>
<dbReference type="GO" id="GO:0006298">
    <property type="term" value="P:mismatch repair"/>
    <property type="evidence" value="ECO:0007669"/>
    <property type="project" value="TreeGrafter"/>
</dbReference>
<dbReference type="PANTHER" id="PTHR10954:SF18">
    <property type="entry name" value="RIBONUCLEASE HII"/>
    <property type="match status" value="1"/>
</dbReference>
<dbReference type="InterPro" id="IPR022898">
    <property type="entry name" value="RNase_HII"/>
</dbReference>
<feature type="domain" description="RNase H type-2" evidence="18">
    <location>
        <begin position="61"/>
        <end position="259"/>
    </location>
</feature>
<feature type="region of interest" description="Disordered" evidence="17">
    <location>
        <begin position="1"/>
        <end position="41"/>
    </location>
</feature>
<dbReference type="EMBL" id="QEIN01000010">
    <property type="protein sequence ID" value="RCV62119.1"/>
    <property type="molecule type" value="Genomic_DNA"/>
</dbReference>
<dbReference type="Gene3D" id="3.30.420.10">
    <property type="entry name" value="Ribonuclease H-like superfamily/Ribonuclease H"/>
    <property type="match status" value="1"/>
</dbReference>
<comment type="caution">
    <text evidence="19">The sequence shown here is derived from an EMBL/GenBank/DDBJ whole genome shotgun (WGS) entry which is preliminary data.</text>
</comment>
<evidence type="ECO:0000256" key="11">
    <source>
        <dbReference type="ARBA" id="ARBA00022759"/>
    </source>
</evidence>
<keyword evidence="12 14" id="KW-0378">Hydrolase</keyword>
<dbReference type="SUPFAM" id="SSF53098">
    <property type="entry name" value="Ribonuclease H-like"/>
    <property type="match status" value="1"/>
</dbReference>
<evidence type="ECO:0000256" key="1">
    <source>
        <dbReference type="ARBA" id="ARBA00000077"/>
    </source>
</evidence>
<proteinExistence type="inferred from homology"/>
<evidence type="ECO:0000256" key="13">
    <source>
        <dbReference type="ARBA" id="ARBA00023211"/>
    </source>
</evidence>
<gene>
    <name evidence="14" type="primary">rnhB</name>
    <name evidence="19" type="ORF">DEF24_02425</name>
</gene>
<dbReference type="CDD" id="cd07182">
    <property type="entry name" value="RNase_HII_bacteria_HII_like"/>
    <property type="match status" value="1"/>
</dbReference>
<dbReference type="InterPro" id="IPR001352">
    <property type="entry name" value="RNase_HII/HIII"/>
</dbReference>
<evidence type="ECO:0000256" key="5">
    <source>
        <dbReference type="ARBA" id="ARBA00007383"/>
    </source>
</evidence>
<dbReference type="Proteomes" id="UP000253318">
    <property type="component" value="Unassembled WGS sequence"/>
</dbReference>
<reference evidence="19 20" key="1">
    <citation type="submission" date="2018-04" db="EMBL/GenBank/DDBJ databases">
        <title>Novel actinobacteria from marine sediment.</title>
        <authorList>
            <person name="Ng Z.Y."/>
            <person name="Tan G.Y.A."/>
        </authorList>
    </citation>
    <scope>NUCLEOTIDE SEQUENCE [LARGE SCALE GENOMIC DNA]</scope>
    <source>
        <strain evidence="19 20">TPS81</strain>
    </source>
</reference>
<dbReference type="GO" id="GO:0003723">
    <property type="term" value="F:RNA binding"/>
    <property type="evidence" value="ECO:0007669"/>
    <property type="project" value="UniProtKB-UniRule"/>
</dbReference>
<evidence type="ECO:0000256" key="10">
    <source>
        <dbReference type="ARBA" id="ARBA00022723"/>
    </source>
</evidence>
<evidence type="ECO:0000256" key="6">
    <source>
        <dbReference type="ARBA" id="ARBA00012180"/>
    </source>
</evidence>
<evidence type="ECO:0000256" key="15">
    <source>
        <dbReference type="PROSITE-ProRule" id="PRU01319"/>
    </source>
</evidence>
<dbReference type="InterPro" id="IPR024567">
    <property type="entry name" value="RNase_HII/HIII_dom"/>
</dbReference>
<dbReference type="GO" id="GO:0043137">
    <property type="term" value="P:DNA replication, removal of RNA primer"/>
    <property type="evidence" value="ECO:0007669"/>
    <property type="project" value="TreeGrafter"/>
</dbReference>
<evidence type="ECO:0000313" key="19">
    <source>
        <dbReference type="EMBL" id="RCV62119.1"/>
    </source>
</evidence>
<feature type="binding site" evidence="14 15">
    <location>
        <position position="67"/>
    </location>
    <ligand>
        <name>a divalent metal cation</name>
        <dbReference type="ChEBI" id="CHEBI:60240"/>
    </ligand>
</feature>
<dbReference type="GO" id="GO:0032299">
    <property type="term" value="C:ribonuclease H2 complex"/>
    <property type="evidence" value="ECO:0007669"/>
    <property type="project" value="TreeGrafter"/>
</dbReference>
<protein>
    <recommendedName>
        <fullName evidence="7 14">Ribonuclease HII</fullName>
        <shortName evidence="14">RNase HII</shortName>
        <ecNumber evidence="6 14">3.1.26.4</ecNumber>
    </recommendedName>
</protein>
<evidence type="ECO:0000256" key="9">
    <source>
        <dbReference type="ARBA" id="ARBA00022722"/>
    </source>
</evidence>
<dbReference type="PROSITE" id="PS51975">
    <property type="entry name" value="RNASE_H_2"/>
    <property type="match status" value="1"/>
</dbReference>
<feature type="compositionally biased region" description="Low complexity" evidence="17">
    <location>
        <begin position="1"/>
        <end position="24"/>
    </location>
</feature>
<evidence type="ECO:0000256" key="12">
    <source>
        <dbReference type="ARBA" id="ARBA00022801"/>
    </source>
</evidence>
<dbReference type="NCBIfam" id="NF000595">
    <property type="entry name" value="PRK00015.1-3"/>
    <property type="match status" value="1"/>
</dbReference>
<evidence type="ECO:0000259" key="18">
    <source>
        <dbReference type="PROSITE" id="PS51975"/>
    </source>
</evidence>
<dbReference type="Pfam" id="PF01351">
    <property type="entry name" value="RNase_HII"/>
    <property type="match status" value="1"/>
</dbReference>
<dbReference type="InterPro" id="IPR012337">
    <property type="entry name" value="RNaseH-like_sf"/>
</dbReference>
<keyword evidence="20" id="KW-1185">Reference proteome</keyword>
<keyword evidence="11 14" id="KW-0255">Endonuclease</keyword>
<comment type="catalytic activity">
    <reaction evidence="1 14 15 16">
        <text>Endonucleolytic cleavage to 5'-phosphomonoester.</text>
        <dbReference type="EC" id="3.1.26.4"/>
    </reaction>
</comment>
<comment type="similarity">
    <text evidence="5 14 16">Belongs to the RNase HII family.</text>
</comment>
<dbReference type="PANTHER" id="PTHR10954">
    <property type="entry name" value="RIBONUCLEASE H2 SUBUNIT A"/>
    <property type="match status" value="1"/>
</dbReference>
<evidence type="ECO:0000256" key="16">
    <source>
        <dbReference type="RuleBase" id="RU003515"/>
    </source>
</evidence>
<dbReference type="GO" id="GO:0005737">
    <property type="term" value="C:cytoplasm"/>
    <property type="evidence" value="ECO:0007669"/>
    <property type="project" value="UniProtKB-SubCell"/>
</dbReference>
<dbReference type="HAMAP" id="MF_00052_B">
    <property type="entry name" value="RNase_HII_B"/>
    <property type="match status" value="1"/>
</dbReference>
<keyword evidence="9 14" id="KW-0540">Nuclease</keyword>
<feature type="binding site" evidence="14 15">
    <location>
        <position position="68"/>
    </location>
    <ligand>
        <name>a divalent metal cation</name>
        <dbReference type="ChEBI" id="CHEBI:60240"/>
    </ligand>
</feature>
<dbReference type="GO" id="GO:0004523">
    <property type="term" value="F:RNA-DNA hybrid ribonuclease activity"/>
    <property type="evidence" value="ECO:0007669"/>
    <property type="project" value="UniProtKB-UniRule"/>
</dbReference>
<comment type="subcellular location">
    <subcellularLocation>
        <location evidence="4 14">Cytoplasm</location>
    </subcellularLocation>
</comment>
<evidence type="ECO:0000256" key="7">
    <source>
        <dbReference type="ARBA" id="ARBA00019179"/>
    </source>
</evidence>
<dbReference type="AlphaFoldDB" id="A0A368TB74"/>